<proteinExistence type="predicted"/>
<dbReference type="Proteomes" id="UP001595773">
    <property type="component" value="Unassembled WGS sequence"/>
</dbReference>
<dbReference type="Gene3D" id="3.40.630.10">
    <property type="entry name" value="Zn peptidases"/>
    <property type="match status" value="1"/>
</dbReference>
<dbReference type="PIRSF" id="PIRSF005962">
    <property type="entry name" value="Pept_M20D_amidohydro"/>
    <property type="match status" value="1"/>
</dbReference>
<dbReference type="Gene3D" id="3.30.70.360">
    <property type="match status" value="1"/>
</dbReference>
<sequence>MGLREEAGELQEELTRLRHSLHREPEIGLDLPLTQKKVLDAIDGLPLEVFTGRSLSSVTAVLRGSPGGPTVLLRGDMDALPLVEQTGVGYVSEIAGAMHACGHDLHTTMLVGAAKLLSRRVHQIKGNVIFMFQPGEEGWDGAAKMIGEGLLEVAGDRPVAAYGLHVAAGNVPLGKFATRVGALSSASARMAVLVRGVGGHGSKPHLSKDPVPGACEMILALQAAVTRSFDVFDPVVLTVGSLHGGTARNIIASEVKFEATIRCYSEASSERIEEIFTRICRGIGAAHGLEVDVDFAQEYPPMVGSQAGAVAAQKTVTALYGEDEYLELEHAVYGSEDFAYVLKRVGGTFIFMGSCAPVDAPGIVAQNHSDNVIFEDSVLSRGSAVLAGLALGHLNPGDGLA</sequence>
<dbReference type="InterPro" id="IPR011650">
    <property type="entry name" value="Peptidase_M20_dimer"/>
</dbReference>
<evidence type="ECO:0000313" key="2">
    <source>
        <dbReference type="EMBL" id="MFC4266326.1"/>
    </source>
</evidence>
<reference evidence="3" key="1">
    <citation type="journal article" date="2019" name="Int. J. Syst. Evol. Microbiol.">
        <title>The Global Catalogue of Microorganisms (GCM) 10K type strain sequencing project: providing services to taxonomists for standard genome sequencing and annotation.</title>
        <authorList>
            <consortium name="The Broad Institute Genomics Platform"/>
            <consortium name="The Broad Institute Genome Sequencing Center for Infectious Disease"/>
            <person name="Wu L."/>
            <person name="Ma J."/>
        </authorList>
    </citation>
    <scope>NUCLEOTIDE SEQUENCE [LARGE SCALE GENOMIC DNA]</scope>
    <source>
        <strain evidence="3">CGMCC 1.10698</strain>
    </source>
</reference>
<dbReference type="PANTHER" id="PTHR11014">
    <property type="entry name" value="PEPTIDASE M20 FAMILY MEMBER"/>
    <property type="match status" value="1"/>
</dbReference>
<dbReference type="InterPro" id="IPR002933">
    <property type="entry name" value="Peptidase_M20"/>
</dbReference>
<organism evidence="2 3">
    <name type="scientific">Arthrobacter cryoconiti</name>
    <dbReference type="NCBI Taxonomy" id="748907"/>
    <lineage>
        <taxon>Bacteria</taxon>
        <taxon>Bacillati</taxon>
        <taxon>Actinomycetota</taxon>
        <taxon>Actinomycetes</taxon>
        <taxon>Micrococcales</taxon>
        <taxon>Micrococcaceae</taxon>
        <taxon>Arthrobacter</taxon>
    </lineage>
</organism>
<dbReference type="EMBL" id="JBHSCQ010000018">
    <property type="protein sequence ID" value="MFC4266326.1"/>
    <property type="molecule type" value="Genomic_DNA"/>
</dbReference>
<dbReference type="Pfam" id="PF07687">
    <property type="entry name" value="M20_dimer"/>
    <property type="match status" value="1"/>
</dbReference>
<gene>
    <name evidence="2" type="ORF">ACFOW9_12005</name>
</gene>
<dbReference type="Pfam" id="PF01546">
    <property type="entry name" value="Peptidase_M20"/>
    <property type="match status" value="1"/>
</dbReference>
<comment type="caution">
    <text evidence="2">The sequence shown here is derived from an EMBL/GenBank/DDBJ whole genome shotgun (WGS) entry which is preliminary data.</text>
</comment>
<keyword evidence="3" id="KW-1185">Reference proteome</keyword>
<evidence type="ECO:0000259" key="1">
    <source>
        <dbReference type="Pfam" id="PF07687"/>
    </source>
</evidence>
<dbReference type="CDD" id="cd03886">
    <property type="entry name" value="M20_Acy1"/>
    <property type="match status" value="1"/>
</dbReference>
<dbReference type="SUPFAM" id="SSF55031">
    <property type="entry name" value="Bacterial exopeptidase dimerisation domain"/>
    <property type="match status" value="1"/>
</dbReference>
<evidence type="ECO:0000313" key="3">
    <source>
        <dbReference type="Proteomes" id="UP001595773"/>
    </source>
</evidence>
<dbReference type="RefSeq" id="WP_230068731.1">
    <property type="nucleotide sequence ID" value="NZ_BAABLL010000012.1"/>
</dbReference>
<dbReference type="InterPro" id="IPR017439">
    <property type="entry name" value="Amidohydrolase"/>
</dbReference>
<name>A0ABV8R1R3_9MICC</name>
<dbReference type="NCBIfam" id="TIGR01891">
    <property type="entry name" value="amidohydrolases"/>
    <property type="match status" value="1"/>
</dbReference>
<dbReference type="PANTHER" id="PTHR11014:SF63">
    <property type="entry name" value="METALLOPEPTIDASE, PUTATIVE (AFU_ORTHOLOGUE AFUA_6G09600)-RELATED"/>
    <property type="match status" value="1"/>
</dbReference>
<dbReference type="SUPFAM" id="SSF53187">
    <property type="entry name" value="Zn-dependent exopeptidases"/>
    <property type="match status" value="1"/>
</dbReference>
<protein>
    <submittedName>
        <fullName evidence="2">M20 family metallopeptidase</fullName>
    </submittedName>
</protein>
<dbReference type="InterPro" id="IPR036264">
    <property type="entry name" value="Bact_exopeptidase_dim_dom"/>
</dbReference>
<accession>A0ABV8R1R3</accession>
<feature type="domain" description="Peptidase M20 dimerisation" evidence="1">
    <location>
        <begin position="187"/>
        <end position="281"/>
    </location>
</feature>